<gene>
    <name evidence="2" type="ORF">HPP92_006615</name>
</gene>
<proteinExistence type="predicted"/>
<dbReference type="InterPro" id="IPR052844">
    <property type="entry name" value="Leaf_Dev_Regulator"/>
</dbReference>
<protein>
    <recommendedName>
        <fullName evidence="4">Transcription factor AS1</fullName>
    </recommendedName>
</protein>
<dbReference type="AlphaFoldDB" id="A0A835RB46"/>
<evidence type="ECO:0008006" key="4">
    <source>
        <dbReference type="Google" id="ProtNLM"/>
    </source>
</evidence>
<organism evidence="2 3">
    <name type="scientific">Vanilla planifolia</name>
    <name type="common">Vanilla</name>
    <dbReference type="NCBI Taxonomy" id="51239"/>
    <lineage>
        <taxon>Eukaryota</taxon>
        <taxon>Viridiplantae</taxon>
        <taxon>Streptophyta</taxon>
        <taxon>Embryophyta</taxon>
        <taxon>Tracheophyta</taxon>
        <taxon>Spermatophyta</taxon>
        <taxon>Magnoliopsida</taxon>
        <taxon>Liliopsida</taxon>
        <taxon>Asparagales</taxon>
        <taxon>Orchidaceae</taxon>
        <taxon>Vanilloideae</taxon>
        <taxon>Vanilleae</taxon>
        <taxon>Vanilla</taxon>
    </lineage>
</organism>
<comment type="caution">
    <text evidence="2">The sequence shown here is derived from an EMBL/GenBank/DDBJ whole genome shotgun (WGS) entry which is preliminary data.</text>
</comment>
<evidence type="ECO:0000256" key="1">
    <source>
        <dbReference type="SAM" id="Coils"/>
    </source>
</evidence>
<accession>A0A835RB46</accession>
<name>A0A835RB46_VANPL</name>
<dbReference type="OrthoDB" id="158357at2759"/>
<reference evidence="2 3" key="1">
    <citation type="journal article" date="2020" name="Nat. Food">
        <title>A phased Vanilla planifolia genome enables genetic improvement of flavour and production.</title>
        <authorList>
            <person name="Hasing T."/>
            <person name="Tang H."/>
            <person name="Brym M."/>
            <person name="Khazi F."/>
            <person name="Huang T."/>
            <person name="Chambers A.H."/>
        </authorList>
    </citation>
    <scope>NUCLEOTIDE SEQUENCE [LARGE SCALE GENOMIC DNA]</scope>
    <source>
        <tissue evidence="2">Leaf</tissue>
    </source>
</reference>
<evidence type="ECO:0000313" key="2">
    <source>
        <dbReference type="EMBL" id="KAG0487804.1"/>
    </source>
</evidence>
<evidence type="ECO:0000313" key="3">
    <source>
        <dbReference type="Proteomes" id="UP000636800"/>
    </source>
</evidence>
<keyword evidence="1" id="KW-0175">Coiled coil</keyword>
<keyword evidence="3" id="KW-1185">Reference proteome</keyword>
<feature type="coiled-coil region" evidence="1">
    <location>
        <begin position="80"/>
        <end position="117"/>
    </location>
</feature>
<dbReference type="PANTHER" id="PTHR47214">
    <property type="entry name" value="PROTEIN ROUGH SHEATH 2 HOMOLOG"/>
    <property type="match status" value="1"/>
</dbReference>
<sequence>MALQQQWKHCELPPPTISFRYPHTLSLPRGSAPPPDRKRSRVVQRPAAGAFELAECCRELEEGHRAWVAHKKEVAWRLRRMELQLEAEKACRRREKMEEIEAKVRALREEQTAALERIDAEYKEQLLVLRRDADAKEQKLAEQWAAKHARLSMLLEHIGSCRR</sequence>
<dbReference type="PANTHER" id="PTHR47214:SF3">
    <property type="entry name" value="TRANSCRIPTION FACTOR AS1"/>
    <property type="match status" value="1"/>
</dbReference>
<dbReference type="Proteomes" id="UP000636800">
    <property type="component" value="Chromosome 3"/>
</dbReference>
<dbReference type="EMBL" id="JADCNL010000003">
    <property type="protein sequence ID" value="KAG0487804.1"/>
    <property type="molecule type" value="Genomic_DNA"/>
</dbReference>